<feature type="signal peptide" evidence="1">
    <location>
        <begin position="1"/>
        <end position="19"/>
    </location>
</feature>
<evidence type="ECO:0008006" key="4">
    <source>
        <dbReference type="Google" id="ProtNLM"/>
    </source>
</evidence>
<keyword evidence="3" id="KW-1185">Reference proteome</keyword>
<evidence type="ECO:0000313" key="2">
    <source>
        <dbReference type="EMBL" id="MBC8755859.1"/>
    </source>
</evidence>
<accession>A0ABR7QBD3</accession>
<evidence type="ECO:0000256" key="1">
    <source>
        <dbReference type="SAM" id="SignalP"/>
    </source>
</evidence>
<reference evidence="2 3" key="1">
    <citation type="submission" date="2020-07" db="EMBL/GenBank/DDBJ databases">
        <title>Description of Kordia aestuariivivens sp. nov., isolated from a tidal flat.</title>
        <authorList>
            <person name="Park S."/>
            <person name="Yoon J.-H."/>
        </authorList>
    </citation>
    <scope>NUCLEOTIDE SEQUENCE [LARGE SCALE GENOMIC DNA]</scope>
    <source>
        <strain evidence="2 3">YSTF-M3</strain>
    </source>
</reference>
<protein>
    <recommendedName>
        <fullName evidence="4">Lipoprotein</fullName>
    </recommendedName>
</protein>
<gene>
    <name evidence="2" type="ORF">H2O64_14370</name>
</gene>
<sequence>MKTKTIAISSFIILLFCFACQQKQNDNSCEDLQGKIDSLTALHADFENSAMYKFYNILSKEKGESIDTSLIKEYTSLIGKDELVDLYIWDRIHTINTNTNKNNIIERFTGIYILKPNHNAKDAKVTSIRIQEDSCFIYKNKKLLKAEKLKFKNSSNKYINGKIIINNYRISLSDATHPKIATLDDNLCMDCEQLQFYKKK</sequence>
<dbReference type="EMBL" id="JACGWS010000008">
    <property type="protein sequence ID" value="MBC8755859.1"/>
    <property type="molecule type" value="Genomic_DNA"/>
</dbReference>
<proteinExistence type="predicted"/>
<dbReference type="RefSeq" id="WP_187562896.1">
    <property type="nucleotide sequence ID" value="NZ_JACGWS010000008.1"/>
</dbReference>
<keyword evidence="1" id="KW-0732">Signal</keyword>
<feature type="chain" id="PRO_5045836764" description="Lipoprotein" evidence="1">
    <location>
        <begin position="20"/>
        <end position="200"/>
    </location>
</feature>
<comment type="caution">
    <text evidence="2">The sequence shown here is derived from an EMBL/GenBank/DDBJ whole genome shotgun (WGS) entry which is preliminary data.</text>
</comment>
<name>A0ABR7QBD3_9FLAO</name>
<evidence type="ECO:0000313" key="3">
    <source>
        <dbReference type="Proteomes" id="UP000619238"/>
    </source>
</evidence>
<dbReference type="Proteomes" id="UP000619238">
    <property type="component" value="Unassembled WGS sequence"/>
</dbReference>
<organism evidence="2 3">
    <name type="scientific">Kordia aestuariivivens</name>
    <dbReference type="NCBI Taxonomy" id="2759037"/>
    <lineage>
        <taxon>Bacteria</taxon>
        <taxon>Pseudomonadati</taxon>
        <taxon>Bacteroidota</taxon>
        <taxon>Flavobacteriia</taxon>
        <taxon>Flavobacteriales</taxon>
        <taxon>Flavobacteriaceae</taxon>
        <taxon>Kordia</taxon>
    </lineage>
</organism>